<evidence type="ECO:0008006" key="7">
    <source>
        <dbReference type="Google" id="ProtNLM"/>
    </source>
</evidence>
<feature type="compositionally biased region" description="Low complexity" evidence="2">
    <location>
        <begin position="256"/>
        <end position="267"/>
    </location>
</feature>
<comment type="caution">
    <text evidence="5">The sequence shown here is derived from an EMBL/GenBank/DDBJ whole genome shotgun (WGS) entry which is preliminary data.</text>
</comment>
<dbReference type="InterPro" id="IPR054094">
    <property type="entry name" value="Androglobin_IV"/>
</dbReference>
<evidence type="ECO:0000256" key="1">
    <source>
        <dbReference type="PROSITE-ProRule" id="PRU00239"/>
    </source>
</evidence>
<reference evidence="5" key="1">
    <citation type="submission" date="2020-08" db="EMBL/GenBank/DDBJ databases">
        <title>Genome sequencing and assembly of the red palm weevil Rhynchophorus ferrugineus.</title>
        <authorList>
            <person name="Dias G.B."/>
            <person name="Bergman C.M."/>
            <person name="Manee M."/>
        </authorList>
    </citation>
    <scope>NUCLEOTIDE SEQUENCE</scope>
    <source>
        <strain evidence="5">AA-2017</strain>
        <tissue evidence="5">Whole larva</tissue>
    </source>
</reference>
<dbReference type="EMBL" id="JAACXV010014301">
    <property type="protein sequence ID" value="KAF7268784.1"/>
    <property type="molecule type" value="Genomic_DNA"/>
</dbReference>
<dbReference type="CDD" id="cd22307">
    <property type="entry name" value="Adgb_C_mid-like"/>
    <property type="match status" value="1"/>
</dbReference>
<dbReference type="InterPro" id="IPR053033">
    <property type="entry name" value="Androglobin-like"/>
</dbReference>
<dbReference type="PROSITE" id="PS50096">
    <property type="entry name" value="IQ"/>
    <property type="match status" value="1"/>
</dbReference>
<protein>
    <recommendedName>
        <fullName evidence="7">Androglobin</fullName>
    </recommendedName>
</protein>
<dbReference type="Proteomes" id="UP000625711">
    <property type="component" value="Unassembled WGS sequence"/>
</dbReference>
<dbReference type="InterPro" id="IPR057249">
    <property type="entry name" value="Globin_CP_ADGB"/>
</dbReference>
<gene>
    <name evidence="5" type="ORF">GWI33_018133</name>
</gene>
<sequence length="1638" mass="188662">MGSVLCRNHGIDFAITYGIRPNVMSKARGKNTKPDVASTSEDVLVTVEAQGTSPDTLPFAEWSDQEINLEKWDTSAGKDKTSHLQQKILFEDTQQVHLPPSVKVDCWKRCSEIFPNRNLVIFINKSSYPDLVKANAHLLHSNFYRNFITSIEILLYLGCTRQVPEEYGGAGFAASLSRSWRPWHHIYSNCKVVKTQSEHTPLYNSAGKYAVRLFWMGTWRKIYVDDMIPIDKMGDILLPSLHAAKQDSEQVEPVKSPKTTKSKGSSPSRKESVEIWSLILSKALLKIASLSWNSSNELNDFDIIQCFTGWVPIKIRTKDITSNEIWEILQAYVHHFEWDGDKKDVTAKKNKGSNKADSKAGKKKKVVIPSGIENMQDGDYFVIASCKNFHLSTMVEQSERVSHDVVIGLVRDIPLVQPPPRPDLEFWKTFRYEEWATEQGILPPDIKKMNIKSLNIVSPFQTLIQKASIGDYANESTELDNTDKKSEVSSKSSKKSSKLKGTKNILEPDPSFWINFSELQDTLENITIYFQPRIFKSKAKISDINFLHKTDAFKQITNPIELHQSRNEPIYLFSDSIDAKFIVINYSQVGNVALLEIQNDELSLHNEHNDTNDLDVCVNILLKKTREDISKDQSQSELCDTTSVQSFNLKYVNFLMEQYNWMSNSFGRAIANIQTVGSKSIILELKPGRSAFRLWISSHCSYVLQIFSDTPMTVGCLEEFYSGCAIESQLLTNKCFELSSCFGKLVQAFGLPDYPNALRNFYRVYKPTTYLNKKDLILMQNAFLTSLFETITDNSNTSNGVECVKLLLLQLKTFDYVSPYLDDAPHLCPSAFERDDQIIYAKTMERAAIKIQAFFKGLYIRLQLKKMNEKHKEYMRIFETLKKIYGEIFSADNRLTFCSKMYRQFFEANDMSYIRDKMDLPRDIESVFQTFYFSDTISPNSNEPCWLLICRYDFHINSVKDIFIKINLFSNLSSYFVRVFDNDTQQEVKRYTNNVAVHKYTSNMNGYTIICYAWVENITKVTWKLAVVTQKMSKSNLIIFPGLSVKSICLRNNYMATYDQIICRVKITISSDAFLTAHITTSYDLARISFKLFDTSGKTISEGIGVGSVLLPLLYLKCIEATDAENPSMILVKKVFKNKQPMETSLSQITYSKLSKKYGSSDSLRSKSSKRRMSKGSVTSEKEIKKRTGSQENSIKSDAASEKSSKKSFTKLKSAEKLAQRSSIRSRNRQSESLSRLIETVETEYVLEAKVIGNSWPLTASEWSHIEHIRESQYIYPPDKTASKHKLNPKRPPTTTWTLERPFWVLDLVHGAEESLEFLEDTSVSETRREKKLKWFGEDKERYTTGMELRNKFLEEVIVNRQPPILDKTIRSNNPEDYSDKTIKEFCVEDLFTKPPENIDDDTCKTKTANDYVKEEQMIEETLQQYQYEEKVVEDNLYKLIDSQIGDLDTMTTWFNDIRADSEMMLKDVMDQQQRYLKKMEQETLNIKSAKKEKDVSRIARQLKPPETIKNCVKSSTSDQFPLVRQRNFSCRCSSFRRSPVKFPNIQPVRSVSEHNERHIIMHRLTACDKSARCHVEKQFRVPLRIPSLNCCRYISDYYRKNAFGLEEIPDLARKRLEIQGGDSQLLSLHYLNLRSTN</sequence>
<feature type="domain" description="Calpain catalytic" evidence="3">
    <location>
        <begin position="107"/>
        <end position="528"/>
    </location>
</feature>
<dbReference type="InterPro" id="IPR001300">
    <property type="entry name" value="Peptidase_C2_calpain_cat"/>
</dbReference>
<evidence type="ECO:0000259" key="3">
    <source>
        <dbReference type="PROSITE" id="PS50203"/>
    </source>
</evidence>
<dbReference type="GO" id="GO:0004198">
    <property type="term" value="F:calcium-dependent cysteine-type endopeptidase activity"/>
    <property type="evidence" value="ECO:0007669"/>
    <property type="project" value="InterPro"/>
</dbReference>
<dbReference type="InterPro" id="IPR038765">
    <property type="entry name" value="Papain-like_cys_pep_sf"/>
</dbReference>
<dbReference type="SUPFAM" id="SSF54001">
    <property type="entry name" value="Cysteine proteinases"/>
    <property type="match status" value="1"/>
</dbReference>
<name>A0A834M8F0_RHYFE</name>
<accession>A0A834M8F0</accession>
<dbReference type="PANTHER" id="PTHR46298:SF1">
    <property type="entry name" value="ANDROGLOBIN"/>
    <property type="match status" value="1"/>
</dbReference>
<dbReference type="Pfam" id="PF22068">
    <property type="entry name" value="Androglobin_II"/>
    <property type="match status" value="1"/>
</dbReference>
<dbReference type="PROSITE" id="PS50203">
    <property type="entry name" value="CALPAIN_CAT"/>
    <property type="match status" value="1"/>
</dbReference>
<evidence type="ECO:0000256" key="2">
    <source>
        <dbReference type="SAM" id="MobiDB-lite"/>
    </source>
</evidence>
<feature type="region of interest" description="Disordered" evidence="2">
    <location>
        <begin position="476"/>
        <end position="502"/>
    </location>
</feature>
<feature type="domain" description="Globin" evidence="4">
    <location>
        <begin position="705"/>
        <end position="908"/>
    </location>
</feature>
<keyword evidence="6" id="KW-1185">Reference proteome</keyword>
<dbReference type="Pfam" id="PF00648">
    <property type="entry name" value="Peptidase_C2"/>
    <property type="match status" value="1"/>
</dbReference>
<dbReference type="InterPro" id="IPR054093">
    <property type="entry name" value="Androglobin_II"/>
</dbReference>
<dbReference type="Pfam" id="PF22069">
    <property type="entry name" value="Androglobin_IV"/>
    <property type="match status" value="1"/>
</dbReference>
<proteinExistence type="predicted"/>
<feature type="compositionally biased region" description="Basic residues" evidence="2">
    <location>
        <begin position="492"/>
        <end position="501"/>
    </location>
</feature>
<evidence type="ECO:0000313" key="6">
    <source>
        <dbReference type="Proteomes" id="UP000625711"/>
    </source>
</evidence>
<dbReference type="PROSITE" id="PS52042">
    <property type="entry name" value="GLOBIN_CP_ADGB"/>
    <property type="match status" value="1"/>
</dbReference>
<evidence type="ECO:0000313" key="5">
    <source>
        <dbReference type="EMBL" id="KAF7268784.1"/>
    </source>
</evidence>
<dbReference type="GO" id="GO:0006508">
    <property type="term" value="P:proteolysis"/>
    <property type="evidence" value="ECO:0007669"/>
    <property type="project" value="InterPro"/>
</dbReference>
<feature type="region of interest" description="Disordered" evidence="2">
    <location>
        <begin position="248"/>
        <end position="268"/>
    </location>
</feature>
<dbReference type="OrthoDB" id="9374162at2759"/>
<evidence type="ECO:0000259" key="4">
    <source>
        <dbReference type="PROSITE" id="PS52042"/>
    </source>
</evidence>
<organism evidence="5 6">
    <name type="scientific">Rhynchophorus ferrugineus</name>
    <name type="common">Red palm weevil</name>
    <name type="synonym">Curculio ferrugineus</name>
    <dbReference type="NCBI Taxonomy" id="354439"/>
    <lineage>
        <taxon>Eukaryota</taxon>
        <taxon>Metazoa</taxon>
        <taxon>Ecdysozoa</taxon>
        <taxon>Arthropoda</taxon>
        <taxon>Hexapoda</taxon>
        <taxon>Insecta</taxon>
        <taxon>Pterygota</taxon>
        <taxon>Neoptera</taxon>
        <taxon>Endopterygota</taxon>
        <taxon>Coleoptera</taxon>
        <taxon>Polyphaga</taxon>
        <taxon>Cucujiformia</taxon>
        <taxon>Curculionidae</taxon>
        <taxon>Dryophthorinae</taxon>
        <taxon>Rhynchophorus</taxon>
    </lineage>
</organism>
<comment type="caution">
    <text evidence="1">Lacks conserved residue(s) required for the propagation of feature annotation.</text>
</comment>
<feature type="region of interest" description="Disordered" evidence="2">
    <location>
        <begin position="1158"/>
        <end position="1214"/>
    </location>
</feature>
<dbReference type="PANTHER" id="PTHR46298">
    <property type="entry name" value="ANDROGLOBIN"/>
    <property type="match status" value="1"/>
</dbReference>